<feature type="binding site" evidence="7">
    <location>
        <position position="139"/>
    </location>
    <ligand>
        <name>substrate</name>
    </ligand>
</feature>
<dbReference type="NCBIfam" id="TIGR02962">
    <property type="entry name" value="hdxy_isourate"/>
    <property type="match status" value="1"/>
</dbReference>
<dbReference type="AlphaFoldDB" id="A0A836CBZ0"/>
<dbReference type="GO" id="GO:0033971">
    <property type="term" value="F:hydroxyisourate hydrolase activity"/>
    <property type="evidence" value="ECO:0007669"/>
    <property type="project" value="UniProtKB-EC"/>
</dbReference>
<dbReference type="Gene3D" id="2.60.40.180">
    <property type="entry name" value="Transthyretin/hydroxyisourate hydrolase domain"/>
    <property type="match status" value="1"/>
</dbReference>
<dbReference type="PRINTS" id="PR00189">
    <property type="entry name" value="TRNSTHYRETIN"/>
</dbReference>
<keyword evidence="5 8" id="KW-0659">Purine metabolism</keyword>
<dbReference type="InterPro" id="IPR014306">
    <property type="entry name" value="Hydroxyisourate_hydrolase"/>
</dbReference>
<evidence type="ECO:0000256" key="4">
    <source>
        <dbReference type="ARBA" id="ARBA00011881"/>
    </source>
</evidence>
<reference evidence="11" key="1">
    <citation type="submission" date="2021-02" db="EMBL/GenBank/DDBJ databases">
        <title>First Annotated Genome of the Yellow-green Alga Tribonema minus.</title>
        <authorList>
            <person name="Mahan K.M."/>
        </authorList>
    </citation>
    <scope>NUCLEOTIDE SEQUENCE</scope>
    <source>
        <strain evidence="11">UTEX B ZZ1240</strain>
    </source>
</reference>
<dbReference type="InterPro" id="IPR023416">
    <property type="entry name" value="Transthyretin/HIU_hydrolase_d"/>
</dbReference>
<dbReference type="EC" id="3.5.2.17" evidence="8"/>
<evidence type="ECO:0000313" key="11">
    <source>
        <dbReference type="EMBL" id="KAG5180760.1"/>
    </source>
</evidence>
<organism evidence="11 12">
    <name type="scientific">Tribonema minus</name>
    <dbReference type="NCBI Taxonomy" id="303371"/>
    <lineage>
        <taxon>Eukaryota</taxon>
        <taxon>Sar</taxon>
        <taxon>Stramenopiles</taxon>
        <taxon>Ochrophyta</taxon>
        <taxon>PX clade</taxon>
        <taxon>Xanthophyceae</taxon>
        <taxon>Tribonematales</taxon>
        <taxon>Tribonemataceae</taxon>
        <taxon>Tribonema</taxon>
    </lineage>
</organism>
<evidence type="ECO:0000256" key="8">
    <source>
        <dbReference type="RuleBase" id="RU361270"/>
    </source>
</evidence>
<comment type="subunit">
    <text evidence="4 8">Homotetramer.</text>
</comment>
<name>A0A836CBZ0_9STRA</name>
<feature type="binding site" evidence="7">
    <location>
        <position position="36"/>
    </location>
    <ligand>
        <name>substrate</name>
    </ligand>
</feature>
<dbReference type="SMART" id="SM00095">
    <property type="entry name" value="TR_THY"/>
    <property type="match status" value="1"/>
</dbReference>
<dbReference type="Proteomes" id="UP000664859">
    <property type="component" value="Unassembled WGS sequence"/>
</dbReference>
<comment type="catalytic activity">
    <reaction evidence="1 8">
        <text>5-hydroxyisourate + H2O = 5-hydroxy-2-oxo-4-ureido-2,5-dihydro-1H-imidazole-5-carboxylate + H(+)</text>
        <dbReference type="Rhea" id="RHEA:23736"/>
        <dbReference type="ChEBI" id="CHEBI:15377"/>
        <dbReference type="ChEBI" id="CHEBI:15378"/>
        <dbReference type="ChEBI" id="CHEBI:18072"/>
        <dbReference type="ChEBI" id="CHEBI:58639"/>
        <dbReference type="EC" id="3.5.2.17"/>
    </reaction>
</comment>
<evidence type="ECO:0000256" key="6">
    <source>
        <dbReference type="ARBA" id="ARBA00022801"/>
    </source>
</evidence>
<dbReference type="InterPro" id="IPR036817">
    <property type="entry name" value="Transthyretin/HIU_hydrolase_sf"/>
</dbReference>
<accession>A0A836CBZ0</accession>
<feature type="domain" description="Transthyretin/hydroxyisourate hydrolase" evidence="10">
    <location>
        <begin position="28"/>
        <end position="141"/>
    </location>
</feature>
<evidence type="ECO:0000259" key="10">
    <source>
        <dbReference type="SMART" id="SM00095"/>
    </source>
</evidence>
<feature type="binding site" evidence="7">
    <location>
        <position position="74"/>
    </location>
    <ligand>
        <name>substrate</name>
    </ligand>
</feature>
<feature type="compositionally biased region" description="Low complexity" evidence="9">
    <location>
        <begin position="12"/>
        <end position="23"/>
    </location>
</feature>
<dbReference type="CDD" id="cd05822">
    <property type="entry name" value="TLP_HIUase"/>
    <property type="match status" value="1"/>
</dbReference>
<evidence type="ECO:0000256" key="9">
    <source>
        <dbReference type="SAM" id="MobiDB-lite"/>
    </source>
</evidence>
<evidence type="ECO:0000256" key="7">
    <source>
        <dbReference type="PIRSR" id="PIRSR600895-51"/>
    </source>
</evidence>
<dbReference type="OrthoDB" id="10265230at2759"/>
<comment type="function">
    <text evidence="2">Catalyzes the hydrolysis of 5-hydroxyisourate (HIU) to 2-oxo-4-hydroxy-4-carboxy-5-ureidoimidazoline (OHCU).</text>
</comment>
<evidence type="ECO:0000256" key="2">
    <source>
        <dbReference type="ARBA" id="ARBA00002704"/>
    </source>
</evidence>
<evidence type="ECO:0000256" key="3">
    <source>
        <dbReference type="ARBA" id="ARBA00009850"/>
    </source>
</evidence>
<comment type="caution">
    <text evidence="11">The sequence shown here is derived from an EMBL/GenBank/DDBJ whole genome shotgun (WGS) entry which is preliminary data.</text>
</comment>
<keyword evidence="12" id="KW-1185">Reference proteome</keyword>
<feature type="region of interest" description="Disordered" evidence="9">
    <location>
        <begin position="1"/>
        <end position="29"/>
    </location>
</feature>
<dbReference type="GO" id="GO:0006144">
    <property type="term" value="P:purine nucleobase metabolic process"/>
    <property type="evidence" value="ECO:0007669"/>
    <property type="project" value="UniProtKB-KW"/>
</dbReference>
<evidence type="ECO:0000256" key="5">
    <source>
        <dbReference type="ARBA" id="ARBA00022631"/>
    </source>
</evidence>
<evidence type="ECO:0000313" key="12">
    <source>
        <dbReference type="Proteomes" id="UP000664859"/>
    </source>
</evidence>
<dbReference type="SUPFAM" id="SSF49472">
    <property type="entry name" value="Transthyretin (synonym: prealbumin)"/>
    <property type="match status" value="1"/>
</dbReference>
<dbReference type="EMBL" id="JAFCMP010000357">
    <property type="protein sequence ID" value="KAG5180760.1"/>
    <property type="molecule type" value="Genomic_DNA"/>
</dbReference>
<protein>
    <recommendedName>
        <fullName evidence="8">5-hydroxyisourate hydrolase</fullName>
        <shortName evidence="8">HIU hydrolase</shortName>
        <shortName evidence="8">HIUHase</shortName>
        <ecNumber evidence="8">3.5.2.17</ecNumber>
    </recommendedName>
</protein>
<dbReference type="InterPro" id="IPR000895">
    <property type="entry name" value="Transthyretin/HIU_hydrolase"/>
</dbReference>
<dbReference type="PANTHER" id="PTHR10395">
    <property type="entry name" value="URICASE AND TRANSTHYRETIN-RELATED"/>
    <property type="match status" value="1"/>
</dbReference>
<evidence type="ECO:0000256" key="1">
    <source>
        <dbReference type="ARBA" id="ARBA00001043"/>
    </source>
</evidence>
<dbReference type="Pfam" id="PF00576">
    <property type="entry name" value="Transthyretin"/>
    <property type="match status" value="1"/>
</dbReference>
<proteinExistence type="inferred from homology"/>
<dbReference type="PANTHER" id="PTHR10395:SF7">
    <property type="entry name" value="5-HYDROXYISOURATE HYDROLASE"/>
    <property type="match status" value="1"/>
</dbReference>
<comment type="similarity">
    <text evidence="3 8">Belongs to the transthyretin family. 5-hydroxyisourate hydrolase subfamily.</text>
</comment>
<gene>
    <name evidence="11" type="ORF">JKP88DRAFT_270121</name>
</gene>
<sequence>MDGHQQRLHLLARSQSQSCSRAATRPTMSRSPITSHVLDTARGRPAEGVPMVLHALNGASWTVLGSTLTDSDGRAPGLLPANAVIRPGVYKITFDTAAYFGAIGVQAFYPEVTIVFEIDDASQHYHVPLLLNPYGYSTYRGS</sequence>
<keyword evidence="6 8" id="KW-0378">Hydrolase</keyword>